<keyword evidence="1" id="KW-1133">Transmembrane helix</keyword>
<keyword evidence="1" id="KW-0472">Membrane</keyword>
<dbReference type="HOGENOM" id="CLU_2451800_0_0_9"/>
<evidence type="ECO:0000256" key="1">
    <source>
        <dbReference type="SAM" id="Phobius"/>
    </source>
</evidence>
<protein>
    <submittedName>
        <fullName evidence="2">Uncharacterized protein</fullName>
    </submittedName>
</protein>
<feature type="transmembrane region" description="Helical" evidence="1">
    <location>
        <begin position="36"/>
        <end position="53"/>
    </location>
</feature>
<gene>
    <name evidence="2" type="ORF">ERIC2_c02700</name>
</gene>
<dbReference type="KEGG" id="plv:ERIC2_c02700"/>
<organism evidence="2 3">
    <name type="scientific">Paenibacillus larvae subsp. larvae DSM 25430</name>
    <dbReference type="NCBI Taxonomy" id="697284"/>
    <lineage>
        <taxon>Bacteria</taxon>
        <taxon>Bacillati</taxon>
        <taxon>Bacillota</taxon>
        <taxon>Bacilli</taxon>
        <taxon>Bacillales</taxon>
        <taxon>Paenibacillaceae</taxon>
        <taxon>Paenibacillus</taxon>
    </lineage>
</organism>
<keyword evidence="1" id="KW-0812">Transmembrane</keyword>
<sequence>MQKLLLSKKYNVTMFTEPNGIGPTSLLKKVGMSNDFKGLYVFWKMISLFYAGISRKVIRRIRQHCFRTKSLDASLAFNGSISQFDERKT</sequence>
<evidence type="ECO:0000313" key="3">
    <source>
        <dbReference type="Proteomes" id="UP000029431"/>
    </source>
</evidence>
<reference evidence="2 3" key="1">
    <citation type="journal article" date="2014" name="PLoS ONE">
        <title>How to Kill the Honey Bee Larva: Genomic Potential and Virulence Mechanisms of Paenibacillus larvae.</title>
        <authorList>
            <person name="Djukic M."/>
            <person name="Brzuszkiewicz E."/>
            <person name="Funfhaus A."/>
            <person name="Voss J."/>
            <person name="Gollnow K."/>
            <person name="Poppinga L."/>
            <person name="Liesegang H."/>
            <person name="Garcia-Gonzalez E."/>
            <person name="Genersch E."/>
            <person name="Daniel R."/>
        </authorList>
    </citation>
    <scope>NUCLEOTIDE SEQUENCE [LARGE SCALE GENOMIC DNA]</scope>
    <source>
        <strain evidence="2 3">DSM 25430</strain>
    </source>
</reference>
<dbReference type="EMBL" id="CP003355">
    <property type="protein sequence ID" value="AHD04135.1"/>
    <property type="molecule type" value="Genomic_DNA"/>
</dbReference>
<accession>V9W3C9</accession>
<dbReference type="AlphaFoldDB" id="V9W3C9"/>
<evidence type="ECO:0000313" key="2">
    <source>
        <dbReference type="EMBL" id="AHD04135.1"/>
    </source>
</evidence>
<keyword evidence="3" id="KW-1185">Reference proteome</keyword>
<name>V9W3C9_9BACL</name>
<proteinExistence type="predicted"/>
<dbReference type="Proteomes" id="UP000029431">
    <property type="component" value="Chromosome"/>
</dbReference>